<evidence type="ECO:0008006" key="4">
    <source>
        <dbReference type="Google" id="ProtNLM"/>
    </source>
</evidence>
<keyword evidence="1" id="KW-0812">Transmembrane</keyword>
<sequence length="215" mass="24502">MSKVLTQTNSGAMPDGLILQTYPNGTHVFGGFIYDLLAHYLCPMMKLRTVAKYGDELKKPRDTAAIREMIKNNEIDTTSKPFVLSSQVLLYFDCVTLTTKADSVALVIGTSFEIHSFQWETFLKPLKWQCWIAAIALAIITSNTFKIYLNFQEKMFRILTSMYFFGIFAMYSAVLYASLTVTSTSKLYETLEDLLDDGRFQINAHKDYSIDNILK</sequence>
<organism evidence="2 3">
    <name type="scientific">Strigamia maritima</name>
    <name type="common">European centipede</name>
    <name type="synonym">Geophilus maritimus</name>
    <dbReference type="NCBI Taxonomy" id="126957"/>
    <lineage>
        <taxon>Eukaryota</taxon>
        <taxon>Metazoa</taxon>
        <taxon>Ecdysozoa</taxon>
        <taxon>Arthropoda</taxon>
        <taxon>Myriapoda</taxon>
        <taxon>Chilopoda</taxon>
        <taxon>Pleurostigmophora</taxon>
        <taxon>Geophilomorpha</taxon>
        <taxon>Linotaeniidae</taxon>
        <taxon>Strigamia</taxon>
    </lineage>
</organism>
<proteinExistence type="predicted"/>
<feature type="transmembrane region" description="Helical" evidence="1">
    <location>
        <begin position="131"/>
        <end position="149"/>
    </location>
</feature>
<name>T1JH16_STRMM</name>
<dbReference type="AlphaFoldDB" id="T1JH16"/>
<reference evidence="2" key="2">
    <citation type="submission" date="2015-02" db="UniProtKB">
        <authorList>
            <consortium name="EnsemblMetazoa"/>
        </authorList>
    </citation>
    <scope>IDENTIFICATION</scope>
</reference>
<protein>
    <recommendedName>
        <fullName evidence="4">Ionotropic glutamate receptor C-terminal domain-containing protein</fullName>
    </recommendedName>
</protein>
<keyword evidence="1" id="KW-0472">Membrane</keyword>
<accession>T1JH16</accession>
<evidence type="ECO:0000313" key="2">
    <source>
        <dbReference type="EnsemblMetazoa" id="SMAR013145-PA"/>
    </source>
</evidence>
<keyword evidence="1" id="KW-1133">Transmembrane helix</keyword>
<reference evidence="3" key="1">
    <citation type="submission" date="2011-05" db="EMBL/GenBank/DDBJ databases">
        <authorList>
            <person name="Richards S.R."/>
            <person name="Qu J."/>
            <person name="Jiang H."/>
            <person name="Jhangiani S.N."/>
            <person name="Agravi P."/>
            <person name="Goodspeed R."/>
            <person name="Gross S."/>
            <person name="Mandapat C."/>
            <person name="Jackson L."/>
            <person name="Mathew T."/>
            <person name="Pu L."/>
            <person name="Thornton R."/>
            <person name="Saada N."/>
            <person name="Wilczek-Boney K.B."/>
            <person name="Lee S."/>
            <person name="Kovar C."/>
            <person name="Wu Y."/>
            <person name="Scherer S.E."/>
            <person name="Worley K.C."/>
            <person name="Muzny D.M."/>
            <person name="Gibbs R."/>
        </authorList>
    </citation>
    <scope>NUCLEOTIDE SEQUENCE</scope>
    <source>
        <strain evidence="3">Brora</strain>
    </source>
</reference>
<dbReference type="HOGENOM" id="CLU_1286163_0_0_1"/>
<dbReference type="EMBL" id="JH432219">
    <property type="status" value="NOT_ANNOTATED_CDS"/>
    <property type="molecule type" value="Genomic_DNA"/>
</dbReference>
<dbReference type="PhylomeDB" id="T1JH16"/>
<evidence type="ECO:0000313" key="3">
    <source>
        <dbReference type="Proteomes" id="UP000014500"/>
    </source>
</evidence>
<dbReference type="EnsemblMetazoa" id="SMAR013145-RA">
    <property type="protein sequence ID" value="SMAR013145-PA"/>
    <property type="gene ID" value="SMAR013145"/>
</dbReference>
<dbReference type="Proteomes" id="UP000014500">
    <property type="component" value="Unassembled WGS sequence"/>
</dbReference>
<evidence type="ECO:0000256" key="1">
    <source>
        <dbReference type="SAM" id="Phobius"/>
    </source>
</evidence>
<keyword evidence="3" id="KW-1185">Reference proteome</keyword>
<feature type="transmembrane region" description="Helical" evidence="1">
    <location>
        <begin position="161"/>
        <end position="179"/>
    </location>
</feature>